<dbReference type="PANTHER" id="PTHR10366:SF564">
    <property type="entry name" value="STEROL-4-ALPHA-CARBOXYLATE 3-DEHYDROGENASE, DECARBOXYLATING"/>
    <property type="match status" value="1"/>
</dbReference>
<dbReference type="Proteomes" id="UP000071979">
    <property type="component" value="Unassembled WGS sequence"/>
</dbReference>
<evidence type="ECO:0000313" key="5">
    <source>
        <dbReference type="Proteomes" id="UP000071979"/>
    </source>
</evidence>
<organism evidence="4 5">
    <name type="scientific">Pantoea dispersa</name>
    <dbReference type="NCBI Taxonomy" id="59814"/>
    <lineage>
        <taxon>Bacteria</taxon>
        <taxon>Pseudomonadati</taxon>
        <taxon>Pseudomonadota</taxon>
        <taxon>Gammaproteobacteria</taxon>
        <taxon>Enterobacterales</taxon>
        <taxon>Erwiniaceae</taxon>
        <taxon>Pantoea</taxon>
    </lineage>
</organism>
<proteinExistence type="inferred from homology"/>
<evidence type="ECO:0000256" key="1">
    <source>
        <dbReference type="ARBA" id="ARBA00023002"/>
    </source>
</evidence>
<protein>
    <submittedName>
        <fullName evidence="4">Epimerase</fullName>
    </submittedName>
</protein>
<evidence type="ECO:0000256" key="2">
    <source>
        <dbReference type="ARBA" id="ARBA00023445"/>
    </source>
</evidence>
<feature type="domain" description="NAD-dependent epimerase/dehydratase" evidence="3">
    <location>
        <begin position="6"/>
        <end position="244"/>
    </location>
</feature>
<dbReference type="EMBL" id="LDSE01000010">
    <property type="protein sequence ID" value="KTS68521.1"/>
    <property type="molecule type" value="Genomic_DNA"/>
</dbReference>
<dbReference type="InterPro" id="IPR036291">
    <property type="entry name" value="NAD(P)-bd_dom_sf"/>
</dbReference>
<dbReference type="Gene3D" id="3.40.50.720">
    <property type="entry name" value="NAD(P)-binding Rossmann-like Domain"/>
    <property type="match status" value="1"/>
</dbReference>
<dbReference type="FunFam" id="3.40.50.720:FF:000336">
    <property type="entry name" value="Aldehyde reductase"/>
    <property type="match status" value="1"/>
</dbReference>
<name>A0A8E1S037_9GAMM</name>
<gene>
    <name evidence="4" type="ORF">SA3R_06640</name>
</gene>
<dbReference type="SUPFAM" id="SSF51735">
    <property type="entry name" value="NAD(P)-binding Rossmann-fold domains"/>
    <property type="match status" value="1"/>
</dbReference>
<dbReference type="PANTHER" id="PTHR10366">
    <property type="entry name" value="NAD DEPENDENT EPIMERASE/DEHYDRATASE"/>
    <property type="match status" value="1"/>
</dbReference>
<dbReference type="InterPro" id="IPR001509">
    <property type="entry name" value="Epimerase_deHydtase"/>
</dbReference>
<dbReference type="Pfam" id="PF01370">
    <property type="entry name" value="Epimerase"/>
    <property type="match status" value="1"/>
</dbReference>
<dbReference type="CDD" id="cd05227">
    <property type="entry name" value="AR_SDR_e"/>
    <property type="match status" value="1"/>
</dbReference>
<evidence type="ECO:0000313" key="4">
    <source>
        <dbReference type="EMBL" id="KTS68521.1"/>
    </source>
</evidence>
<evidence type="ECO:0000259" key="3">
    <source>
        <dbReference type="Pfam" id="PF01370"/>
    </source>
</evidence>
<keyword evidence="1" id="KW-0560">Oxidoreductase</keyword>
<dbReference type="GO" id="GO:0016616">
    <property type="term" value="F:oxidoreductase activity, acting on the CH-OH group of donors, NAD or NADP as acceptor"/>
    <property type="evidence" value="ECO:0007669"/>
    <property type="project" value="TreeGrafter"/>
</dbReference>
<comment type="similarity">
    <text evidence="2">Belongs to the NAD(P)-dependent epimerase/dehydratase family. Dihydroflavonol-4-reductase subfamily.</text>
</comment>
<reference evidence="4 5" key="1">
    <citation type="journal article" date="2016" name="Front. Microbiol.">
        <title>Genomic Resource of Rice Seed Associated Bacteria.</title>
        <authorList>
            <person name="Midha S."/>
            <person name="Bansal K."/>
            <person name="Sharma S."/>
            <person name="Kumar N."/>
            <person name="Patil P.P."/>
            <person name="Chaudhry V."/>
            <person name="Patil P.B."/>
        </authorList>
    </citation>
    <scope>NUCLEOTIDE SEQUENCE [LARGE SCALE GENOMIC DNA]</scope>
    <source>
        <strain evidence="4 5">SA3</strain>
    </source>
</reference>
<dbReference type="InterPro" id="IPR050425">
    <property type="entry name" value="NAD(P)_dehydrat-like"/>
</dbReference>
<dbReference type="RefSeq" id="WP_058775961.1">
    <property type="nucleotide sequence ID" value="NZ_CP168604.1"/>
</dbReference>
<accession>A0A8E1S037</accession>
<dbReference type="AlphaFoldDB" id="A0A8E1S037"/>
<sequence length="344" mass="36563">MSNDKVLVTGGSGFIAQYCIIALLQQGYQVRTTLRDAEREAEVRAHLLQAGVAAGEALQFVVADLTADAGWEDAVAGCRFVLHGASPTPTGSQVSEADWVNPAIEGNLRVLRAARDAGVKRVVLTSAFGAVGIGHPADYPRPFTERDWSDVSGDVWPYQKSKTLAERAAWQFIAEQGNGLELATVNPVSVLGPVLGADYSHSIRIVKELLEGQPGCPDINSCFVDVRDVASLHVLAMTHAAAQGQRFLASSGHSLPLIEVARTLKTHLAAEAEKVSLQPMSDAMVRAAAAQNPLMTGMVKLLGVDMNVSAAKAGWLLNWHPRSPQEAILATARSLIALGLVANH</sequence>
<comment type="caution">
    <text evidence="4">The sequence shown here is derived from an EMBL/GenBank/DDBJ whole genome shotgun (WGS) entry which is preliminary data.</text>
</comment>